<dbReference type="OrthoDB" id="8085399at2"/>
<name>L0KKQ3_MESAW</name>
<evidence type="ECO:0000313" key="2">
    <source>
        <dbReference type="Proteomes" id="UP000010998"/>
    </source>
</evidence>
<dbReference type="AlphaFoldDB" id="L0KKQ3"/>
<sequence>MADRPPYMPTGIGIGMLGDDATKIGVLIFETAEGNFDFAINQQAVEVIRKALSKIETHLTNGKISDVD</sequence>
<proteinExistence type="predicted"/>
<dbReference type="KEGG" id="mam:Mesau_02775"/>
<dbReference type="EMBL" id="CP003358">
    <property type="protein sequence ID" value="AGB45175.1"/>
    <property type="molecule type" value="Genomic_DNA"/>
</dbReference>
<dbReference type="HOGENOM" id="CLU_2789067_0_0_5"/>
<protein>
    <submittedName>
        <fullName evidence="1">Uncharacterized protein</fullName>
    </submittedName>
</protein>
<evidence type="ECO:0000313" key="1">
    <source>
        <dbReference type="EMBL" id="AGB45175.1"/>
    </source>
</evidence>
<keyword evidence="2" id="KW-1185">Reference proteome</keyword>
<gene>
    <name evidence="1" type="ordered locus">Mesau_02775</name>
</gene>
<dbReference type="Proteomes" id="UP000010998">
    <property type="component" value="Chromosome"/>
</dbReference>
<organism evidence="1 2">
    <name type="scientific">Mesorhizobium australicum (strain HAMBI 3006 / LMG 24608 / WSM2073)</name>
    <dbReference type="NCBI Taxonomy" id="754035"/>
    <lineage>
        <taxon>Bacteria</taxon>
        <taxon>Pseudomonadati</taxon>
        <taxon>Pseudomonadota</taxon>
        <taxon>Alphaproteobacteria</taxon>
        <taxon>Hyphomicrobiales</taxon>
        <taxon>Phyllobacteriaceae</taxon>
        <taxon>Mesorhizobium</taxon>
    </lineage>
</organism>
<accession>L0KKQ3</accession>
<reference evidence="2" key="1">
    <citation type="submission" date="2012-02" db="EMBL/GenBank/DDBJ databases">
        <title>Complete sequence of Mesorhizobium australicum WSM2073.</title>
        <authorList>
            <person name="Lucas S."/>
            <person name="Han J."/>
            <person name="Lapidus A."/>
            <person name="Cheng J.-F."/>
            <person name="Goodwin L."/>
            <person name="Pitluck S."/>
            <person name="Peters L."/>
            <person name="Gu W."/>
            <person name="Detter J.C."/>
            <person name="Han C."/>
            <person name="Tapia R."/>
            <person name="Land M."/>
            <person name="Hauser L."/>
            <person name="Kyrpides N."/>
            <person name="Ivanova N."/>
            <person name="Pagani I."/>
            <person name="Reeve W.G."/>
            <person name="Howieson J.G."/>
            <person name="Tiwari R.P."/>
            <person name="O'Hara G.W."/>
            <person name="Atkins C.A."/>
            <person name="Ronson C.W."/>
            <person name="Nandasena K.G."/>
            <person name="Woyke T."/>
        </authorList>
    </citation>
    <scope>NUCLEOTIDE SEQUENCE [LARGE SCALE GENOMIC DNA]</scope>
    <source>
        <strain evidence="2">LMG 24608 / HAMBI 3006 / WSM2073</strain>
    </source>
</reference>